<dbReference type="InterPro" id="IPR006447">
    <property type="entry name" value="Myb_dom_plants"/>
</dbReference>
<keyword evidence="3" id="KW-0805">Transcription regulation</keyword>
<protein>
    <recommendedName>
        <fullName evidence="8">Response regulatory domain-containing protein</fullName>
    </recommendedName>
</protein>
<dbReference type="GO" id="GO:0000160">
    <property type="term" value="P:phosphorelay signal transduction system"/>
    <property type="evidence" value="ECO:0007669"/>
    <property type="project" value="UniProtKB-KW"/>
</dbReference>
<dbReference type="GO" id="GO:0005634">
    <property type="term" value="C:nucleus"/>
    <property type="evidence" value="ECO:0007669"/>
    <property type="project" value="UniProtKB-SubCell"/>
</dbReference>
<dbReference type="NCBIfam" id="TIGR01557">
    <property type="entry name" value="myb_SHAQKYF"/>
    <property type="match status" value="1"/>
</dbReference>
<dbReference type="Proteomes" id="UP001237642">
    <property type="component" value="Unassembled WGS sequence"/>
</dbReference>
<dbReference type="GO" id="GO:0003677">
    <property type="term" value="F:DNA binding"/>
    <property type="evidence" value="ECO:0007669"/>
    <property type="project" value="InterPro"/>
</dbReference>
<evidence type="ECO:0000256" key="4">
    <source>
        <dbReference type="ARBA" id="ARBA00023163"/>
    </source>
</evidence>
<reference evidence="9" key="1">
    <citation type="submission" date="2023-02" db="EMBL/GenBank/DDBJ databases">
        <title>Genome of toxic invasive species Heracleum sosnowskyi carries increased number of genes despite the absence of recent whole-genome duplications.</title>
        <authorList>
            <person name="Schelkunov M."/>
            <person name="Shtratnikova V."/>
            <person name="Makarenko M."/>
            <person name="Klepikova A."/>
            <person name="Omelchenko D."/>
            <person name="Novikova G."/>
            <person name="Obukhova E."/>
            <person name="Bogdanov V."/>
            <person name="Penin A."/>
            <person name="Logacheva M."/>
        </authorList>
    </citation>
    <scope>NUCLEOTIDE SEQUENCE</scope>
    <source>
        <strain evidence="9">Hsosn_3</strain>
        <tissue evidence="9">Leaf</tissue>
    </source>
</reference>
<dbReference type="PANTHER" id="PTHR43874:SF19">
    <property type="entry name" value="RESPONSE REGULATOR 23-RELATED"/>
    <property type="match status" value="1"/>
</dbReference>
<evidence type="ECO:0000313" key="10">
    <source>
        <dbReference type="Proteomes" id="UP001237642"/>
    </source>
</evidence>
<name>A0AAD8JHN3_9APIA</name>
<comment type="subcellular location">
    <subcellularLocation>
        <location evidence="1">Nucleus</location>
    </subcellularLocation>
</comment>
<dbReference type="FunFam" id="1.10.10.60:FF:000007">
    <property type="entry name" value="Two-component response regulator"/>
    <property type="match status" value="1"/>
</dbReference>
<dbReference type="PANTHER" id="PTHR43874">
    <property type="entry name" value="TWO-COMPONENT RESPONSE REGULATOR"/>
    <property type="match status" value="1"/>
</dbReference>
<evidence type="ECO:0000256" key="2">
    <source>
        <dbReference type="ARBA" id="ARBA00023012"/>
    </source>
</evidence>
<comment type="caution">
    <text evidence="9">The sequence shown here is derived from an EMBL/GenBank/DDBJ whole genome shotgun (WGS) entry which is preliminary data.</text>
</comment>
<evidence type="ECO:0000256" key="7">
    <source>
        <dbReference type="SAM" id="MobiDB-lite"/>
    </source>
</evidence>
<keyword evidence="2" id="KW-0902">Two-component regulatory system</keyword>
<dbReference type="AlphaFoldDB" id="A0AAD8JHN3"/>
<proteinExistence type="predicted"/>
<evidence type="ECO:0000256" key="5">
    <source>
        <dbReference type="ARBA" id="ARBA00023242"/>
    </source>
</evidence>
<dbReference type="InterPro" id="IPR001789">
    <property type="entry name" value="Sig_transdc_resp-reg_receiver"/>
</dbReference>
<keyword evidence="5" id="KW-0539">Nucleus</keyword>
<dbReference type="GO" id="GO:0009736">
    <property type="term" value="P:cytokinin-activated signaling pathway"/>
    <property type="evidence" value="ECO:0007669"/>
    <property type="project" value="InterPro"/>
</dbReference>
<feature type="domain" description="Response regulatory" evidence="8">
    <location>
        <begin position="22"/>
        <end position="137"/>
    </location>
</feature>
<comment type="caution">
    <text evidence="6">Lacks conserved residue(s) required for the propagation of feature annotation.</text>
</comment>
<evidence type="ECO:0000259" key="8">
    <source>
        <dbReference type="PROSITE" id="PS50110"/>
    </source>
</evidence>
<dbReference type="SUPFAM" id="SSF52172">
    <property type="entry name" value="CheY-like"/>
    <property type="match status" value="1"/>
</dbReference>
<dbReference type="SUPFAM" id="SSF46689">
    <property type="entry name" value="Homeodomain-like"/>
    <property type="match status" value="1"/>
</dbReference>
<keyword evidence="10" id="KW-1185">Reference proteome</keyword>
<evidence type="ECO:0000256" key="6">
    <source>
        <dbReference type="PROSITE-ProRule" id="PRU00169"/>
    </source>
</evidence>
<dbReference type="PROSITE" id="PS50110">
    <property type="entry name" value="RESPONSE_REGULATORY"/>
    <property type="match status" value="1"/>
</dbReference>
<sequence>MEISFNNDKNNAQRSSEEKKINILVVDHDMVSLVTTAGMMKKCSYGVVTARDCDLALCSLGAKNIKFDLVVVEVHMPDMNGFKLQQLIYRDYQLPVILISFDKEARDSWKPSENGAVSFLLKPLPYEDVIKFPVYVEQWKNQLKFKISKSSSTNRNKVVWTKDLHLKFERAIQFLEPKRCVPRYILEIMDEPELTREQVNSHLQKFRQWQKKSLKETRTIQPDATDERLQGFGHSSMLRPSDLQIQPGFPPISSLSTTGVGGANNIPMMNPQHPSANWPNGHVQMTDQLWDKTHTTMESRKAKEKEPEKELVYPTPAAMEVAGRYGAILEREGVELTPGTEFVEPLEWWLQATTNETAKPPKDAILGFRHVQANRLLKNLAHRHRQSTNGGAGSSSAPPNRPSNIPDLVFVQVVRLAISEAQANPSIYLKSLENRELEGLAWNLLQVINLGSMGNINSTFFREVAIKEAIDELAHVKENEVWGMRMRSALLVLYDDDDMDVKYGVSE</sequence>
<dbReference type="Gene3D" id="1.10.10.60">
    <property type="entry name" value="Homeodomain-like"/>
    <property type="match status" value="1"/>
</dbReference>
<gene>
    <name evidence="9" type="ORF">POM88_002262</name>
</gene>
<evidence type="ECO:0000313" key="9">
    <source>
        <dbReference type="EMBL" id="KAK1402657.1"/>
    </source>
</evidence>
<reference evidence="9" key="2">
    <citation type="submission" date="2023-05" db="EMBL/GenBank/DDBJ databases">
        <authorList>
            <person name="Schelkunov M.I."/>
        </authorList>
    </citation>
    <scope>NUCLEOTIDE SEQUENCE</scope>
    <source>
        <strain evidence="9">Hsosn_3</strain>
        <tissue evidence="9">Leaf</tissue>
    </source>
</reference>
<keyword evidence="4" id="KW-0804">Transcription</keyword>
<dbReference type="Pfam" id="PF00072">
    <property type="entry name" value="Response_reg"/>
    <property type="match status" value="1"/>
</dbReference>
<dbReference type="EMBL" id="JAUIZM010000001">
    <property type="protein sequence ID" value="KAK1402657.1"/>
    <property type="molecule type" value="Genomic_DNA"/>
</dbReference>
<feature type="region of interest" description="Disordered" evidence="7">
    <location>
        <begin position="384"/>
        <end position="403"/>
    </location>
</feature>
<dbReference type="InterPro" id="IPR009057">
    <property type="entry name" value="Homeodomain-like_sf"/>
</dbReference>
<evidence type="ECO:0000256" key="1">
    <source>
        <dbReference type="ARBA" id="ARBA00004123"/>
    </source>
</evidence>
<evidence type="ECO:0000256" key="3">
    <source>
        <dbReference type="ARBA" id="ARBA00023015"/>
    </source>
</evidence>
<accession>A0AAD8JHN3</accession>
<organism evidence="9 10">
    <name type="scientific">Heracleum sosnowskyi</name>
    <dbReference type="NCBI Taxonomy" id="360622"/>
    <lineage>
        <taxon>Eukaryota</taxon>
        <taxon>Viridiplantae</taxon>
        <taxon>Streptophyta</taxon>
        <taxon>Embryophyta</taxon>
        <taxon>Tracheophyta</taxon>
        <taxon>Spermatophyta</taxon>
        <taxon>Magnoliopsida</taxon>
        <taxon>eudicotyledons</taxon>
        <taxon>Gunneridae</taxon>
        <taxon>Pentapetalae</taxon>
        <taxon>asterids</taxon>
        <taxon>campanulids</taxon>
        <taxon>Apiales</taxon>
        <taxon>Apiaceae</taxon>
        <taxon>Apioideae</taxon>
        <taxon>apioid superclade</taxon>
        <taxon>Tordylieae</taxon>
        <taxon>Tordyliinae</taxon>
        <taxon>Heracleum</taxon>
    </lineage>
</organism>
<dbReference type="InterPro" id="IPR045279">
    <property type="entry name" value="ARR-like"/>
</dbReference>
<dbReference type="Gene3D" id="3.40.50.2300">
    <property type="match status" value="1"/>
</dbReference>
<dbReference type="InterPro" id="IPR011006">
    <property type="entry name" value="CheY-like_superfamily"/>
</dbReference>
<dbReference type="SMART" id="SM00448">
    <property type="entry name" value="REC"/>
    <property type="match status" value="1"/>
</dbReference>